<dbReference type="InterPro" id="IPR037523">
    <property type="entry name" value="VOC_core"/>
</dbReference>
<evidence type="ECO:0000313" key="3">
    <source>
        <dbReference type="Proteomes" id="UP000005143"/>
    </source>
</evidence>
<dbReference type="EMBL" id="AGUD01000217">
    <property type="protein sequence ID" value="EHN10493.1"/>
    <property type="molecule type" value="Genomic_DNA"/>
</dbReference>
<dbReference type="CDD" id="cd06587">
    <property type="entry name" value="VOC"/>
    <property type="match status" value="1"/>
</dbReference>
<sequence>MPIELPPASDLPPRIRWVTLSTARIEEERAWWVGALGLTRTPGAPDGGFAVAIGDGVLAFRPIDEGHPSLARGGPCHHVALEVAPDRLVEAARWLRGASPLLTVDDGETIVDFPAWAAHSVYAVTPAGHVVELIARHRRPWEPEPASDGGAPGGPGLIRGLSEVGVCAPDVSALVDRLAGLGIPTWFGDPQSGFAAAGDEAGLLICVREWRPWFPTDRPAVPGPIAIAIEGVPGLHADEPVPIGSATELRGMPTLG</sequence>
<feature type="domain" description="VOC" evidence="1">
    <location>
        <begin position="14"/>
        <end position="136"/>
    </location>
</feature>
<dbReference type="AlphaFoldDB" id="H0E748"/>
<gene>
    <name evidence="2" type="ORF">PAI11_26500</name>
</gene>
<reference evidence="2 3" key="1">
    <citation type="journal article" date="2013" name="Biodegradation">
        <title>Quantitative proteomic analysis of ibuprofen-degrading Patulibacter sp. strain I11.</title>
        <authorList>
            <person name="Almeida B."/>
            <person name="Kjeldal H."/>
            <person name="Lolas I."/>
            <person name="Knudsen A.D."/>
            <person name="Carvalho G."/>
            <person name="Nielsen K.L."/>
            <person name="Barreto Crespo M.T."/>
            <person name="Stensballe A."/>
            <person name="Nielsen J.L."/>
        </authorList>
    </citation>
    <scope>NUCLEOTIDE SEQUENCE [LARGE SCALE GENOMIC DNA]</scope>
    <source>
        <strain evidence="2 3">I11</strain>
    </source>
</reference>
<comment type="caution">
    <text evidence="2">The sequence shown here is derived from an EMBL/GenBank/DDBJ whole genome shotgun (WGS) entry which is preliminary data.</text>
</comment>
<dbReference type="SUPFAM" id="SSF54593">
    <property type="entry name" value="Glyoxalase/Bleomycin resistance protein/Dihydroxybiphenyl dioxygenase"/>
    <property type="match status" value="1"/>
</dbReference>
<accession>H0E748</accession>
<dbReference type="OrthoDB" id="9798430at2"/>
<organism evidence="2 3">
    <name type="scientific">Patulibacter medicamentivorans</name>
    <dbReference type="NCBI Taxonomy" id="1097667"/>
    <lineage>
        <taxon>Bacteria</taxon>
        <taxon>Bacillati</taxon>
        <taxon>Actinomycetota</taxon>
        <taxon>Thermoleophilia</taxon>
        <taxon>Solirubrobacterales</taxon>
        <taxon>Patulibacteraceae</taxon>
        <taxon>Patulibacter</taxon>
    </lineage>
</organism>
<evidence type="ECO:0000313" key="2">
    <source>
        <dbReference type="EMBL" id="EHN10493.1"/>
    </source>
</evidence>
<dbReference type="Gene3D" id="3.10.180.10">
    <property type="entry name" value="2,3-Dihydroxybiphenyl 1,2-Dioxygenase, domain 1"/>
    <property type="match status" value="1"/>
</dbReference>
<keyword evidence="3" id="KW-1185">Reference proteome</keyword>
<proteinExistence type="predicted"/>
<protein>
    <recommendedName>
        <fullName evidence="1">VOC domain-containing protein</fullName>
    </recommendedName>
</protein>
<dbReference type="InterPro" id="IPR029068">
    <property type="entry name" value="Glyas_Bleomycin-R_OHBP_Dase"/>
</dbReference>
<dbReference type="RefSeq" id="WP_007575935.1">
    <property type="nucleotide sequence ID" value="NZ_AGUD01000217.1"/>
</dbReference>
<dbReference type="PROSITE" id="PS51819">
    <property type="entry name" value="VOC"/>
    <property type="match status" value="1"/>
</dbReference>
<name>H0E748_9ACTN</name>
<dbReference type="Proteomes" id="UP000005143">
    <property type="component" value="Unassembled WGS sequence"/>
</dbReference>
<evidence type="ECO:0000259" key="1">
    <source>
        <dbReference type="PROSITE" id="PS51819"/>
    </source>
</evidence>